<keyword evidence="2" id="KW-0472">Membrane</keyword>
<dbReference type="KEGG" id="brh:RBRH_01384"/>
<evidence type="ECO:0000256" key="2">
    <source>
        <dbReference type="SAM" id="Phobius"/>
    </source>
</evidence>
<keyword evidence="2" id="KW-1133">Transmembrane helix</keyword>
<dbReference type="HOGENOM" id="CLU_097521_0_0_4"/>
<dbReference type="AlphaFoldDB" id="E5ATB5"/>
<sequence>MVYSGSRQTSAVRRTDHSSCKGGFMSLIVAGRFTSFPQAERASQALFEHGFVQEDVTLFFVNPPGQHARFPIGGDVSTDPGAREAPKGAAKGVALGAVVGAVVGVAIFALASAPMLVSIIAAGVGAYVGSMIGAMSHTRRALEQHQGRERFVDREARDAGVLVAVHVDAATQENASRVLRDAGALDIERASGRWRDGRWADFDPTRAPHVERDSQSDLNERHT</sequence>
<feature type="domain" description="Glycine zipper" evidence="3">
    <location>
        <begin position="96"/>
        <end position="138"/>
    </location>
</feature>
<evidence type="ECO:0000313" key="4">
    <source>
        <dbReference type="EMBL" id="CBW75789.1"/>
    </source>
</evidence>
<organism evidence="4 5">
    <name type="scientific">Mycetohabitans rhizoxinica (strain DSM 19002 / CIP 109453 / HKI 454)</name>
    <name type="common">Paraburkholderia rhizoxinica</name>
    <dbReference type="NCBI Taxonomy" id="882378"/>
    <lineage>
        <taxon>Bacteria</taxon>
        <taxon>Pseudomonadati</taxon>
        <taxon>Pseudomonadota</taxon>
        <taxon>Betaproteobacteria</taxon>
        <taxon>Burkholderiales</taxon>
        <taxon>Burkholderiaceae</taxon>
        <taxon>Mycetohabitans</taxon>
    </lineage>
</organism>
<proteinExistence type="predicted"/>
<dbReference type="InterPro" id="IPR039567">
    <property type="entry name" value="Gly-zipper"/>
</dbReference>
<keyword evidence="2" id="KW-0812">Transmembrane</keyword>
<feature type="transmembrane region" description="Helical" evidence="2">
    <location>
        <begin position="116"/>
        <end position="135"/>
    </location>
</feature>
<evidence type="ECO:0000259" key="3">
    <source>
        <dbReference type="Pfam" id="PF13488"/>
    </source>
</evidence>
<name>E5ATB5_MYCRK</name>
<reference evidence="4 5" key="1">
    <citation type="journal article" date="2011" name="J. Bacteriol.">
        <title>Complete genome sequence of Burkholderia rhizoxinica, an endosymbiont of Rhizopus microsporus.</title>
        <authorList>
            <person name="Lackner G."/>
            <person name="Moebius N."/>
            <person name="Partida-Martinez L."/>
            <person name="Hertweck C."/>
        </authorList>
    </citation>
    <scope>NUCLEOTIDE SEQUENCE [LARGE SCALE GENOMIC DNA]</scope>
    <source>
        <strain evidence="5">DSM 19002 / CIP 109453 / HKI 454</strain>
    </source>
</reference>
<dbReference type="Pfam" id="PF13488">
    <property type="entry name" value="Gly-zipper_Omp"/>
    <property type="match status" value="1"/>
</dbReference>
<evidence type="ECO:0000256" key="1">
    <source>
        <dbReference type="SAM" id="MobiDB-lite"/>
    </source>
</evidence>
<protein>
    <recommendedName>
        <fullName evidence="3">Glycine zipper domain-containing protein</fullName>
    </recommendedName>
</protein>
<dbReference type="EMBL" id="FR687359">
    <property type="protein sequence ID" value="CBW75789.1"/>
    <property type="molecule type" value="Genomic_DNA"/>
</dbReference>
<feature type="transmembrane region" description="Helical" evidence="2">
    <location>
        <begin position="92"/>
        <end position="110"/>
    </location>
</feature>
<dbReference type="eggNOG" id="ENOG5031C5Z">
    <property type="taxonomic scope" value="Bacteria"/>
</dbReference>
<feature type="region of interest" description="Disordered" evidence="1">
    <location>
        <begin position="197"/>
        <end position="223"/>
    </location>
</feature>
<accession>E5ATB5</accession>
<gene>
    <name evidence="4" type="ordered locus">RBRH_01384</name>
</gene>
<evidence type="ECO:0000313" key="5">
    <source>
        <dbReference type="Proteomes" id="UP000007437"/>
    </source>
</evidence>
<dbReference type="STRING" id="882378.RBRH_01384"/>
<dbReference type="Proteomes" id="UP000007437">
    <property type="component" value="Chromosome"/>
</dbReference>